<sequence length="146" mass="15942">MYYNLLFVLCGAAVLQASFIVKDECGPNEEYQLCGSACPFNCSDPEGPVACSEECVEGCFCKAGFLKNENGTCVDEKQCTGGECRELEIQFRVLSEGGLCFSSFPGCKALLMSRISSYTKTCPRKTYGCIKDTKGGPRITLRKKGY</sequence>
<dbReference type="STRING" id="151549.A0A4C1UWN4"/>
<accession>A0A4C1UWN4</accession>
<dbReference type="Gene3D" id="2.10.25.10">
    <property type="entry name" value="Laminin"/>
    <property type="match status" value="1"/>
</dbReference>
<evidence type="ECO:0000256" key="3">
    <source>
        <dbReference type="ARBA" id="ARBA00022900"/>
    </source>
</evidence>
<keyword evidence="4" id="KW-1015">Disulfide bond</keyword>
<reference evidence="7 8" key="1">
    <citation type="journal article" date="2019" name="Commun. Biol.">
        <title>The bagworm genome reveals a unique fibroin gene that provides high tensile strength.</title>
        <authorList>
            <person name="Kono N."/>
            <person name="Nakamura H."/>
            <person name="Ohtoshi R."/>
            <person name="Tomita M."/>
            <person name="Numata K."/>
            <person name="Arakawa K."/>
        </authorList>
    </citation>
    <scope>NUCLEOTIDE SEQUENCE [LARGE SCALE GENOMIC DNA]</scope>
</reference>
<comment type="similarity">
    <text evidence="1">Belongs to the serine protease inhibitor-like (TIL domain-containing) family.</text>
</comment>
<keyword evidence="2" id="KW-0646">Protease inhibitor</keyword>
<keyword evidence="8" id="KW-1185">Reference proteome</keyword>
<protein>
    <submittedName>
        <fullName evidence="7">Chymotrypsin-elastase inhibitor ixodidin</fullName>
    </submittedName>
</protein>
<evidence type="ECO:0000259" key="6">
    <source>
        <dbReference type="Pfam" id="PF01826"/>
    </source>
</evidence>
<evidence type="ECO:0000313" key="7">
    <source>
        <dbReference type="EMBL" id="GBP30402.1"/>
    </source>
</evidence>
<organism evidence="7 8">
    <name type="scientific">Eumeta variegata</name>
    <name type="common">Bagworm moth</name>
    <name type="synonym">Eumeta japonica</name>
    <dbReference type="NCBI Taxonomy" id="151549"/>
    <lineage>
        <taxon>Eukaryota</taxon>
        <taxon>Metazoa</taxon>
        <taxon>Ecdysozoa</taxon>
        <taxon>Arthropoda</taxon>
        <taxon>Hexapoda</taxon>
        <taxon>Insecta</taxon>
        <taxon>Pterygota</taxon>
        <taxon>Neoptera</taxon>
        <taxon>Endopterygota</taxon>
        <taxon>Lepidoptera</taxon>
        <taxon>Glossata</taxon>
        <taxon>Ditrysia</taxon>
        <taxon>Tineoidea</taxon>
        <taxon>Psychidae</taxon>
        <taxon>Oiketicinae</taxon>
        <taxon>Eumeta</taxon>
    </lineage>
</organism>
<dbReference type="AlphaFoldDB" id="A0A4C1UWN4"/>
<dbReference type="CDD" id="cd19941">
    <property type="entry name" value="TIL"/>
    <property type="match status" value="1"/>
</dbReference>
<dbReference type="GO" id="GO:0004867">
    <property type="term" value="F:serine-type endopeptidase inhibitor activity"/>
    <property type="evidence" value="ECO:0007669"/>
    <property type="project" value="UniProtKB-KW"/>
</dbReference>
<dbReference type="Proteomes" id="UP000299102">
    <property type="component" value="Unassembled WGS sequence"/>
</dbReference>
<dbReference type="Pfam" id="PF01826">
    <property type="entry name" value="TIL"/>
    <property type="match status" value="1"/>
</dbReference>
<evidence type="ECO:0000256" key="2">
    <source>
        <dbReference type="ARBA" id="ARBA00022690"/>
    </source>
</evidence>
<dbReference type="FunFam" id="2.10.25.10:FF:000055">
    <property type="entry name" value="alpha-tectorin isoform X1"/>
    <property type="match status" value="1"/>
</dbReference>
<dbReference type="PANTHER" id="PTHR23259">
    <property type="entry name" value="RIDDLE"/>
    <property type="match status" value="1"/>
</dbReference>
<evidence type="ECO:0000256" key="5">
    <source>
        <dbReference type="SAM" id="SignalP"/>
    </source>
</evidence>
<name>A0A4C1UWN4_EUMVA</name>
<evidence type="ECO:0000256" key="1">
    <source>
        <dbReference type="ARBA" id="ARBA00007611"/>
    </source>
</evidence>
<dbReference type="PANTHER" id="PTHR23259:SF70">
    <property type="entry name" value="ACCESSORY GLAND PROTEIN ACP62F-RELATED"/>
    <property type="match status" value="1"/>
</dbReference>
<dbReference type="EMBL" id="BGZK01000232">
    <property type="protein sequence ID" value="GBP30402.1"/>
    <property type="molecule type" value="Genomic_DNA"/>
</dbReference>
<evidence type="ECO:0000256" key="4">
    <source>
        <dbReference type="ARBA" id="ARBA00023157"/>
    </source>
</evidence>
<proteinExistence type="inferred from homology"/>
<dbReference type="InterPro" id="IPR036084">
    <property type="entry name" value="Ser_inhib-like_sf"/>
</dbReference>
<dbReference type="OrthoDB" id="6236007at2759"/>
<dbReference type="SUPFAM" id="SSF57567">
    <property type="entry name" value="Serine protease inhibitors"/>
    <property type="match status" value="1"/>
</dbReference>
<comment type="caution">
    <text evidence="7">The sequence shown here is derived from an EMBL/GenBank/DDBJ whole genome shotgun (WGS) entry which is preliminary data.</text>
</comment>
<keyword evidence="5" id="KW-0732">Signal</keyword>
<dbReference type="InterPro" id="IPR051368">
    <property type="entry name" value="SerProtInhib-TIL_Domain"/>
</dbReference>
<gene>
    <name evidence="7" type="ORF">EVAR_18201_1</name>
</gene>
<feature type="signal peptide" evidence="5">
    <location>
        <begin position="1"/>
        <end position="17"/>
    </location>
</feature>
<feature type="domain" description="TIL" evidence="6">
    <location>
        <begin position="25"/>
        <end position="79"/>
    </location>
</feature>
<keyword evidence="3" id="KW-0722">Serine protease inhibitor</keyword>
<evidence type="ECO:0000313" key="8">
    <source>
        <dbReference type="Proteomes" id="UP000299102"/>
    </source>
</evidence>
<dbReference type="InterPro" id="IPR002919">
    <property type="entry name" value="TIL_dom"/>
</dbReference>
<feature type="chain" id="PRO_5020021962" evidence="5">
    <location>
        <begin position="18"/>
        <end position="146"/>
    </location>
</feature>